<gene>
    <name evidence="2" type="ORF">ACFFHU_24710</name>
</gene>
<keyword evidence="3" id="KW-1185">Reference proteome</keyword>
<evidence type="ECO:0000256" key="1">
    <source>
        <dbReference type="SAM" id="Phobius"/>
    </source>
</evidence>
<feature type="transmembrane region" description="Helical" evidence="1">
    <location>
        <begin position="46"/>
        <end position="64"/>
    </location>
</feature>
<keyword evidence="1" id="KW-1133">Transmembrane helix</keyword>
<dbReference type="SUPFAM" id="SSF48452">
    <property type="entry name" value="TPR-like"/>
    <property type="match status" value="1"/>
</dbReference>
<dbReference type="Gene3D" id="3.40.50.300">
    <property type="entry name" value="P-loop containing nucleotide triphosphate hydrolases"/>
    <property type="match status" value="1"/>
</dbReference>
<protein>
    <recommendedName>
        <fullName evidence="4">Tetratricopeptide repeat protein</fullName>
    </recommendedName>
</protein>
<dbReference type="EMBL" id="JBHLUE010000020">
    <property type="protein sequence ID" value="MFC0567328.1"/>
    <property type="molecule type" value="Genomic_DNA"/>
</dbReference>
<dbReference type="PANTHER" id="PTHR47691:SF3">
    <property type="entry name" value="HTH-TYPE TRANSCRIPTIONAL REGULATOR RV0890C-RELATED"/>
    <property type="match status" value="1"/>
</dbReference>
<dbReference type="PANTHER" id="PTHR47691">
    <property type="entry name" value="REGULATOR-RELATED"/>
    <property type="match status" value="1"/>
</dbReference>
<accession>A0ABV6P2S8</accession>
<dbReference type="InterPro" id="IPR011990">
    <property type="entry name" value="TPR-like_helical_dom_sf"/>
</dbReference>
<evidence type="ECO:0000313" key="2">
    <source>
        <dbReference type="EMBL" id="MFC0567328.1"/>
    </source>
</evidence>
<keyword evidence="1" id="KW-0472">Membrane</keyword>
<dbReference type="Gene3D" id="1.25.40.10">
    <property type="entry name" value="Tetratricopeptide repeat domain"/>
    <property type="match status" value="2"/>
</dbReference>
<dbReference type="InterPro" id="IPR019734">
    <property type="entry name" value="TPR_rpt"/>
</dbReference>
<sequence length="787" mass="84294">MTPPRDPGGDGLGREPLWPILFGIGSIVSGVASNMLSNLAGEVAGWPGYAVAAALAIAGIVFEVRRRRRGPRYRVPEPTDTVSPSADAPTLPYTAGFTGRADQVAAIRDAIKREHAVAVVGRRAVGASSCAVQAANLCRDDFPDGQFYLDLRAGNRRHRPREVLTALARILGTTPPASSRQADLAAAADAIRGQLDGREILLLLDNVDDPAQVRPLLPPAARTCRLLLAGAPGLAGLEGVAASWLDEPDTDDAVRLFAVAGEAAAAGRSRRPDPRTDPVVRRIVELCGRQPRTIGALGYRAARHGWRSSDLYQILRRAVETPPHQRLPYSPAVSLLTDRDTAYAALSPGAKRVYRLMSLGPAALDRPAIAALANRGLTRVSALVDELATAAFLIGAPGDRYEIRPLLAPYARLHLRDAESNWRRVAAQARLVRHLARRAERHAASLPAAVSSAEPDGLLSLSEDPAGWFELHQELLRGVVSGPAGAAEALPRRVRRWWFRLAVALCGWYAHDGRLDEWAEICRTVLATPTAGDRPRIAGWAHNELGVLRRRQGDPYGAAEALNSAVAERRHRGGAQSRYNLGLALLDQGLVDEAIEHLEVSRRHRSRSDRTGHALTDLGLGAAHLARDEPAAAHHHLVRAANAFRDLGDARGYAAALTNLILVHNRLGEHLDAAQAGRAALREYDTVTDLPARAAALLNAGASLLASTPSRAELAQDLLAESRRLRERWRPTAGLGRTLLYLGDAARELGRADDARLLWADAAGVCEAVGDRAGSAAADDRLGSAPG</sequence>
<dbReference type="InterPro" id="IPR027417">
    <property type="entry name" value="P-loop_NTPase"/>
</dbReference>
<reference evidence="2 3" key="1">
    <citation type="submission" date="2024-09" db="EMBL/GenBank/DDBJ databases">
        <authorList>
            <person name="Sun Q."/>
            <person name="Mori K."/>
        </authorList>
    </citation>
    <scope>NUCLEOTIDE SEQUENCE [LARGE SCALE GENOMIC DNA]</scope>
    <source>
        <strain evidence="2 3">TBRC 2205</strain>
    </source>
</reference>
<dbReference type="SUPFAM" id="SSF52540">
    <property type="entry name" value="P-loop containing nucleoside triphosphate hydrolases"/>
    <property type="match status" value="1"/>
</dbReference>
<dbReference type="Proteomes" id="UP001589894">
    <property type="component" value="Unassembled WGS sequence"/>
</dbReference>
<evidence type="ECO:0008006" key="4">
    <source>
        <dbReference type="Google" id="ProtNLM"/>
    </source>
</evidence>
<keyword evidence="1" id="KW-0812">Transmembrane</keyword>
<dbReference type="RefSeq" id="WP_377342622.1">
    <property type="nucleotide sequence ID" value="NZ_JBHLUE010000020.1"/>
</dbReference>
<organism evidence="2 3">
    <name type="scientific">Plantactinospora siamensis</name>
    <dbReference type="NCBI Taxonomy" id="555372"/>
    <lineage>
        <taxon>Bacteria</taxon>
        <taxon>Bacillati</taxon>
        <taxon>Actinomycetota</taxon>
        <taxon>Actinomycetes</taxon>
        <taxon>Micromonosporales</taxon>
        <taxon>Micromonosporaceae</taxon>
        <taxon>Plantactinospora</taxon>
    </lineage>
</organism>
<evidence type="ECO:0000313" key="3">
    <source>
        <dbReference type="Proteomes" id="UP001589894"/>
    </source>
</evidence>
<dbReference type="SMART" id="SM00028">
    <property type="entry name" value="TPR"/>
    <property type="match status" value="3"/>
</dbReference>
<feature type="transmembrane region" description="Helical" evidence="1">
    <location>
        <begin position="20"/>
        <end position="40"/>
    </location>
</feature>
<name>A0ABV6P2S8_9ACTN</name>
<proteinExistence type="predicted"/>
<comment type="caution">
    <text evidence="2">The sequence shown here is derived from an EMBL/GenBank/DDBJ whole genome shotgun (WGS) entry which is preliminary data.</text>
</comment>